<dbReference type="Proteomes" id="UP000521943">
    <property type="component" value="Unassembled WGS sequence"/>
</dbReference>
<gene>
    <name evidence="2" type="ORF">DFP72DRAFT_889465</name>
</gene>
<protein>
    <submittedName>
        <fullName evidence="2">Uncharacterized protein</fullName>
    </submittedName>
</protein>
<organism evidence="2 3">
    <name type="scientific">Ephemerocybe angulata</name>
    <dbReference type="NCBI Taxonomy" id="980116"/>
    <lineage>
        <taxon>Eukaryota</taxon>
        <taxon>Fungi</taxon>
        <taxon>Dikarya</taxon>
        <taxon>Basidiomycota</taxon>
        <taxon>Agaricomycotina</taxon>
        <taxon>Agaricomycetes</taxon>
        <taxon>Agaricomycetidae</taxon>
        <taxon>Agaricales</taxon>
        <taxon>Agaricineae</taxon>
        <taxon>Psathyrellaceae</taxon>
        <taxon>Ephemerocybe</taxon>
    </lineage>
</organism>
<name>A0A8H6I3E9_9AGAR</name>
<feature type="region of interest" description="Disordered" evidence="1">
    <location>
        <begin position="83"/>
        <end position="113"/>
    </location>
</feature>
<accession>A0A8H6I3E9</accession>
<sequence>MCHPYSGPASLECVNENAVTKQFSPRPVLNYSLPSGMASTSYLPRTQQTPSIISASPSDHTLSPVVEESSFFLDHEYDTLDARPSRAHSVRSRRLKKKAPHPPPSAHSAKSDITEFSNVETYRSGWTSSMMSDDTFDYLNDPYLPHWRKVIRRHLRRFRAFLSGPSGIRWTPARSSAISVR</sequence>
<evidence type="ECO:0000313" key="3">
    <source>
        <dbReference type="Proteomes" id="UP000521943"/>
    </source>
</evidence>
<feature type="compositionally biased region" description="Basic residues" evidence="1">
    <location>
        <begin position="85"/>
        <end position="100"/>
    </location>
</feature>
<dbReference type="EMBL" id="JACGCI010000020">
    <property type="protein sequence ID" value="KAF6757944.1"/>
    <property type="molecule type" value="Genomic_DNA"/>
</dbReference>
<comment type="caution">
    <text evidence="2">The sequence shown here is derived from an EMBL/GenBank/DDBJ whole genome shotgun (WGS) entry which is preliminary data.</text>
</comment>
<dbReference type="OrthoDB" id="3069769at2759"/>
<evidence type="ECO:0000256" key="1">
    <source>
        <dbReference type="SAM" id="MobiDB-lite"/>
    </source>
</evidence>
<keyword evidence="3" id="KW-1185">Reference proteome</keyword>
<reference evidence="2 3" key="1">
    <citation type="submission" date="2020-07" db="EMBL/GenBank/DDBJ databases">
        <title>Comparative genomics of pyrophilous fungi reveals a link between fire events and developmental genes.</title>
        <authorList>
            <consortium name="DOE Joint Genome Institute"/>
            <person name="Steindorff A.S."/>
            <person name="Carver A."/>
            <person name="Calhoun S."/>
            <person name="Stillman K."/>
            <person name="Liu H."/>
            <person name="Lipzen A."/>
            <person name="Pangilinan J."/>
            <person name="Labutti K."/>
            <person name="Bruns T.D."/>
            <person name="Grigoriev I.V."/>
        </authorList>
    </citation>
    <scope>NUCLEOTIDE SEQUENCE [LARGE SCALE GENOMIC DNA]</scope>
    <source>
        <strain evidence="2 3">CBS 144469</strain>
    </source>
</reference>
<proteinExistence type="predicted"/>
<dbReference type="AlphaFoldDB" id="A0A8H6I3E9"/>
<evidence type="ECO:0000313" key="2">
    <source>
        <dbReference type="EMBL" id="KAF6757944.1"/>
    </source>
</evidence>